<name>A0A916T7F6_9ACTN</name>
<evidence type="ECO:0000259" key="3">
    <source>
        <dbReference type="Pfam" id="PF00109"/>
    </source>
</evidence>
<protein>
    <recommendedName>
        <fullName evidence="3">Beta-ketoacyl synthase-like N-terminal domain-containing protein</fullName>
    </recommendedName>
</protein>
<proteinExistence type="predicted"/>
<dbReference type="PANTHER" id="PTHR11712">
    <property type="entry name" value="POLYKETIDE SYNTHASE-RELATED"/>
    <property type="match status" value="1"/>
</dbReference>
<reference evidence="4" key="1">
    <citation type="journal article" date="2014" name="Int. J. Syst. Evol. Microbiol.">
        <title>Complete genome sequence of Corynebacterium casei LMG S-19264T (=DSM 44701T), isolated from a smear-ripened cheese.</title>
        <authorList>
            <consortium name="US DOE Joint Genome Institute (JGI-PGF)"/>
            <person name="Walter F."/>
            <person name="Albersmeier A."/>
            <person name="Kalinowski J."/>
            <person name="Ruckert C."/>
        </authorList>
    </citation>
    <scope>NUCLEOTIDE SEQUENCE</scope>
    <source>
        <strain evidence="4">CGMCC 1.12827</strain>
    </source>
</reference>
<feature type="domain" description="Beta-ketoacyl synthase-like N-terminal" evidence="3">
    <location>
        <begin position="94"/>
        <end position="198"/>
    </location>
</feature>
<evidence type="ECO:0000256" key="2">
    <source>
        <dbReference type="ARBA" id="ARBA00022679"/>
    </source>
</evidence>
<organism evidence="4 5">
    <name type="scientific">Gordonia jinhuaensis</name>
    <dbReference type="NCBI Taxonomy" id="1517702"/>
    <lineage>
        <taxon>Bacteria</taxon>
        <taxon>Bacillati</taxon>
        <taxon>Actinomycetota</taxon>
        <taxon>Actinomycetes</taxon>
        <taxon>Mycobacteriales</taxon>
        <taxon>Gordoniaceae</taxon>
        <taxon>Gordonia</taxon>
    </lineage>
</organism>
<dbReference type="Gene3D" id="3.40.47.10">
    <property type="match status" value="1"/>
</dbReference>
<dbReference type="InterPro" id="IPR000794">
    <property type="entry name" value="Beta-ketoacyl_synthase"/>
</dbReference>
<dbReference type="GO" id="GO:0006633">
    <property type="term" value="P:fatty acid biosynthetic process"/>
    <property type="evidence" value="ECO:0007669"/>
    <property type="project" value="TreeGrafter"/>
</dbReference>
<dbReference type="RefSeq" id="WP_188586617.1">
    <property type="nucleotide sequence ID" value="NZ_BMGC01000013.1"/>
</dbReference>
<dbReference type="InterPro" id="IPR014030">
    <property type="entry name" value="Ketoacyl_synth_N"/>
</dbReference>
<reference evidence="4" key="2">
    <citation type="submission" date="2020-09" db="EMBL/GenBank/DDBJ databases">
        <authorList>
            <person name="Sun Q."/>
            <person name="Zhou Y."/>
        </authorList>
    </citation>
    <scope>NUCLEOTIDE SEQUENCE</scope>
    <source>
        <strain evidence="4">CGMCC 1.12827</strain>
    </source>
</reference>
<evidence type="ECO:0000313" key="5">
    <source>
        <dbReference type="Proteomes" id="UP000621454"/>
    </source>
</evidence>
<dbReference type="PANTHER" id="PTHR11712:SF336">
    <property type="entry name" value="3-OXOACYL-[ACYL-CARRIER-PROTEIN] SYNTHASE, MITOCHONDRIAL"/>
    <property type="match status" value="1"/>
</dbReference>
<dbReference type="AlphaFoldDB" id="A0A916T7F6"/>
<dbReference type="InterPro" id="IPR016039">
    <property type="entry name" value="Thiolase-like"/>
</dbReference>
<comment type="pathway">
    <text evidence="1">Lipid metabolism; mycolic acid biosynthesis.</text>
</comment>
<dbReference type="SUPFAM" id="SSF53901">
    <property type="entry name" value="Thiolase-like"/>
    <property type="match status" value="2"/>
</dbReference>
<comment type="caution">
    <text evidence="4">The sequence shown here is derived from an EMBL/GenBank/DDBJ whole genome shotgun (WGS) entry which is preliminary data.</text>
</comment>
<gene>
    <name evidence="4" type="ORF">GCM10011489_21860</name>
</gene>
<keyword evidence="5" id="KW-1185">Reference proteome</keyword>
<dbReference type="Proteomes" id="UP000621454">
    <property type="component" value="Unassembled WGS sequence"/>
</dbReference>
<dbReference type="GO" id="GO:0004315">
    <property type="term" value="F:3-oxoacyl-[acyl-carrier-protein] synthase activity"/>
    <property type="evidence" value="ECO:0007669"/>
    <property type="project" value="TreeGrafter"/>
</dbReference>
<keyword evidence="2" id="KW-0808">Transferase</keyword>
<evidence type="ECO:0000313" key="4">
    <source>
        <dbReference type="EMBL" id="GGB33318.1"/>
    </source>
</evidence>
<accession>A0A916T7F6</accession>
<dbReference type="EMBL" id="BMGC01000013">
    <property type="protein sequence ID" value="GGB33318.1"/>
    <property type="molecule type" value="Genomic_DNA"/>
</dbReference>
<sequence length="357" mass="36362">MSSTPKTYIADASVLASSGSGLKALACALDGNQRAVGAGASSVAAQDGAGPSLPIPGFDIKDYVPGKGTRHLDRTTAISLAAASMLDLTLYAQTASDIGIALGTIAGSVPASIELDIDILTGTGSAGVNPKRFPNCTMNCAASQVAIRNGLKGPNSTTSAGVASAFVAMRYAKRAITNGHAKQMIVGGVEELSDQIRWGIRKKQEVGDVVPISEASAMFVVESSDSAHAHSRSRLGAVLSCETGFFDPIADVPRERLLRTIERALAAAGVSANAVQTWLPGNRGTLLEDAEREAAELAHVDPGRVLDVRAALGETGSALGALQVIGLLACSNGGLGLVTAMDFNGVVAAAIVEVEAQ</sequence>
<evidence type="ECO:0000256" key="1">
    <source>
        <dbReference type="ARBA" id="ARBA00004796"/>
    </source>
</evidence>
<dbReference type="Pfam" id="PF00109">
    <property type="entry name" value="ketoacyl-synt"/>
    <property type="match status" value="1"/>
</dbReference>